<evidence type="ECO:0000313" key="3">
    <source>
        <dbReference type="EMBL" id="PFX33350.1"/>
    </source>
</evidence>
<name>A0A2B4SWV3_STYPI</name>
<dbReference type="PROSITE" id="PS51406">
    <property type="entry name" value="FIBRINOGEN_C_2"/>
    <property type="match status" value="1"/>
</dbReference>
<dbReference type="Proteomes" id="UP000225706">
    <property type="component" value="Unassembled WGS sequence"/>
</dbReference>
<dbReference type="InterPro" id="IPR036056">
    <property type="entry name" value="Fibrinogen-like_C"/>
</dbReference>
<dbReference type="Pfam" id="PF00147">
    <property type="entry name" value="Fibrinogen_C"/>
    <property type="match status" value="1"/>
</dbReference>
<proteinExistence type="predicted"/>
<feature type="compositionally biased region" description="Basic residues" evidence="1">
    <location>
        <begin position="9"/>
        <end position="21"/>
    </location>
</feature>
<comment type="caution">
    <text evidence="3">The sequence shown here is derived from an EMBL/GenBank/DDBJ whole genome shotgun (WGS) entry which is preliminary data.</text>
</comment>
<dbReference type="InterPro" id="IPR002181">
    <property type="entry name" value="Fibrinogen_a/b/g_C_dom"/>
</dbReference>
<feature type="region of interest" description="Disordered" evidence="1">
    <location>
        <begin position="1"/>
        <end position="77"/>
    </location>
</feature>
<sequence>MRRMETPRKKPSKGVKSRRNHPYANDVPLHFKKESAEKHPDGKVMIDGIPQVAQEPKSKKNWSKKKNSKNLTLDIPPPSQTVEEWKEFWKQRVEACKAQDEPVKQEPVIPEPVYDPLMQLANATEFIDLMKSFVELDLVFKTTDDGNLTSRADNNGHILWPVTNIAHSLFNQVNVKLNGTLITEQVDMYHLKAYIQTLLNFDRADGEAILGPAGWRNNIDTPETYTANSVTTGNGANDALSANHKASIKTQKADARSYHVGGKHRVLRMYPSNPSVYDNAMSLITKTPAKYLIIRTEMRQFPLDNGAASKEIINSFNGKIPQRIVMGILATTVFNGQYDKDPFVFGKFGVEWVKQIWNGKEYPYETMQLNTRNGYRDMMGYHSLCETTNNTSRNTMRRIQQGIGFATLFLALSGTFEILPSLPTAPKECQRNHADYLEETTKERMTCITGGGWIVFQKRLDGSGDFNRTWDDYKHGFGNSIGEFWLGLDKINRLTRNKTKNLLRVDLAIATSKTVHAEYGWFGIGNETAMYRLYIGNVTKETVSSDSLGPHRDFVFCSWDRDPADYAGAQKRSGGW</sequence>
<dbReference type="SUPFAM" id="SSF56496">
    <property type="entry name" value="Fibrinogen C-terminal domain-like"/>
    <property type="match status" value="1"/>
</dbReference>
<dbReference type="SMART" id="SM00186">
    <property type="entry name" value="FBG"/>
    <property type="match status" value="1"/>
</dbReference>
<evidence type="ECO:0000256" key="1">
    <source>
        <dbReference type="SAM" id="MobiDB-lite"/>
    </source>
</evidence>
<evidence type="ECO:0000259" key="2">
    <source>
        <dbReference type="PROSITE" id="PS51406"/>
    </source>
</evidence>
<dbReference type="GO" id="GO:0005615">
    <property type="term" value="C:extracellular space"/>
    <property type="evidence" value="ECO:0007669"/>
    <property type="project" value="TreeGrafter"/>
</dbReference>
<reference evidence="4" key="1">
    <citation type="journal article" date="2017" name="bioRxiv">
        <title>Comparative analysis of the genomes of Stylophora pistillata and Acropora digitifera provides evidence for extensive differences between species of corals.</title>
        <authorList>
            <person name="Voolstra C.R."/>
            <person name="Li Y."/>
            <person name="Liew Y.J."/>
            <person name="Baumgarten S."/>
            <person name="Zoccola D."/>
            <person name="Flot J.-F."/>
            <person name="Tambutte S."/>
            <person name="Allemand D."/>
            <person name="Aranda M."/>
        </authorList>
    </citation>
    <scope>NUCLEOTIDE SEQUENCE [LARGE SCALE GENOMIC DNA]</scope>
</reference>
<organism evidence="3 4">
    <name type="scientific">Stylophora pistillata</name>
    <name type="common">Smooth cauliflower coral</name>
    <dbReference type="NCBI Taxonomy" id="50429"/>
    <lineage>
        <taxon>Eukaryota</taxon>
        <taxon>Metazoa</taxon>
        <taxon>Cnidaria</taxon>
        <taxon>Anthozoa</taxon>
        <taxon>Hexacorallia</taxon>
        <taxon>Scleractinia</taxon>
        <taxon>Astrocoeniina</taxon>
        <taxon>Pocilloporidae</taxon>
        <taxon>Stylophora</taxon>
    </lineage>
</organism>
<dbReference type="Gene3D" id="3.90.215.10">
    <property type="entry name" value="Gamma Fibrinogen, chain A, domain 1"/>
    <property type="match status" value="1"/>
</dbReference>
<dbReference type="AlphaFoldDB" id="A0A2B4SWV3"/>
<feature type="domain" description="Fibrinogen C-terminal" evidence="2">
    <location>
        <begin position="420"/>
        <end position="576"/>
    </location>
</feature>
<accession>A0A2B4SWV3</accession>
<keyword evidence="4" id="KW-1185">Reference proteome</keyword>
<dbReference type="InterPro" id="IPR014716">
    <property type="entry name" value="Fibrinogen_a/b/g_C_1"/>
</dbReference>
<dbReference type="OrthoDB" id="5959148at2759"/>
<evidence type="ECO:0000313" key="4">
    <source>
        <dbReference type="Proteomes" id="UP000225706"/>
    </source>
</evidence>
<dbReference type="EMBL" id="LSMT01000013">
    <property type="protein sequence ID" value="PFX33350.1"/>
    <property type="molecule type" value="Genomic_DNA"/>
</dbReference>
<protein>
    <submittedName>
        <fullName evidence="3">Ficolin-1</fullName>
    </submittedName>
</protein>
<dbReference type="PANTHER" id="PTHR19143">
    <property type="entry name" value="FIBRINOGEN/TENASCIN/ANGIOPOEITIN"/>
    <property type="match status" value="1"/>
</dbReference>
<gene>
    <name evidence="3" type="primary">FCN1</name>
    <name evidence="3" type="ORF">AWC38_SpisGene1776</name>
</gene>
<feature type="compositionally biased region" description="Basic residues" evidence="1">
    <location>
        <begin position="59"/>
        <end position="68"/>
    </location>
</feature>
<feature type="compositionally biased region" description="Basic and acidic residues" evidence="1">
    <location>
        <begin position="29"/>
        <end position="44"/>
    </location>
</feature>
<dbReference type="InterPro" id="IPR050373">
    <property type="entry name" value="Fibrinogen_C-term_domain"/>
</dbReference>